<dbReference type="Gene3D" id="1.10.287.1080">
    <property type="entry name" value="MazG-like"/>
    <property type="match status" value="1"/>
</dbReference>
<dbReference type="InterPro" id="IPR004518">
    <property type="entry name" value="MazG-like_dom"/>
</dbReference>
<name>A0A075HAE3_9EURY</name>
<organism evidence="2">
    <name type="scientific">uncultured marine group II/III euryarchaeote KM3_52_A01</name>
    <dbReference type="NCBI Taxonomy" id="1456457"/>
    <lineage>
        <taxon>Archaea</taxon>
        <taxon>Methanobacteriati</taxon>
        <taxon>Methanobacteriota</taxon>
        <taxon>environmental samples</taxon>
    </lineage>
</organism>
<dbReference type="Pfam" id="PF03819">
    <property type="entry name" value="MazG"/>
    <property type="match status" value="1"/>
</dbReference>
<dbReference type="SUPFAM" id="SSF101386">
    <property type="entry name" value="all-alpha NTP pyrophosphatases"/>
    <property type="match status" value="1"/>
</dbReference>
<dbReference type="AlphaFoldDB" id="A0A075HAE3"/>
<accession>A0A075HAE3</accession>
<evidence type="ECO:0000313" key="2">
    <source>
        <dbReference type="EMBL" id="AIF11432.1"/>
    </source>
</evidence>
<dbReference type="EMBL" id="KF900917">
    <property type="protein sequence ID" value="AIF11432.1"/>
    <property type="molecule type" value="Genomic_DNA"/>
</dbReference>
<feature type="domain" description="NTP pyrophosphohydrolase MazG-like" evidence="1">
    <location>
        <begin position="54"/>
        <end position="113"/>
    </location>
</feature>
<reference evidence="2" key="1">
    <citation type="journal article" date="2014" name="Genome Biol. Evol.">
        <title>Pangenome evidence for extensive interdomain horizontal transfer affecting lineage core and shell genes in uncultured planktonic thaumarchaeota and euryarchaeota.</title>
        <authorList>
            <person name="Deschamps P."/>
            <person name="Zivanovic Y."/>
            <person name="Moreira D."/>
            <person name="Rodriguez-Valera F."/>
            <person name="Lopez-Garcia P."/>
        </authorList>
    </citation>
    <scope>NUCLEOTIDE SEQUENCE</scope>
</reference>
<evidence type="ECO:0000259" key="1">
    <source>
        <dbReference type="Pfam" id="PF03819"/>
    </source>
</evidence>
<sequence length="131" mass="14855">MARPVNVDDWIQIEAQDSPDGSWYTMMSRVAAFHHKHDFASKENHGHDMGYRVALTVEELGEFAAAITKGKPDEEAAEELADLLILVLGHSLAMKIDLETEFHKKMDRIMTRDARRGRLGIRVTEYTGEKS</sequence>
<protein>
    <recommendedName>
        <fullName evidence="1">NTP pyrophosphohydrolase MazG-like domain-containing protein</fullName>
    </recommendedName>
</protein>
<proteinExistence type="predicted"/>